<gene>
    <name evidence="2" type="ORF">PACLA_8A027244</name>
</gene>
<dbReference type="Proteomes" id="UP001152795">
    <property type="component" value="Unassembled WGS sequence"/>
</dbReference>
<dbReference type="AlphaFoldDB" id="A0A6S7LGY9"/>
<evidence type="ECO:0000313" key="2">
    <source>
        <dbReference type="EMBL" id="CAB4037263.1"/>
    </source>
</evidence>
<comment type="caution">
    <text evidence="2">The sequence shown here is derived from an EMBL/GenBank/DDBJ whole genome shotgun (WGS) entry which is preliminary data.</text>
</comment>
<dbReference type="EMBL" id="CACRXK020022892">
    <property type="protein sequence ID" value="CAB4037263.1"/>
    <property type="molecule type" value="Genomic_DNA"/>
</dbReference>
<keyword evidence="3" id="KW-1185">Reference proteome</keyword>
<evidence type="ECO:0000256" key="1">
    <source>
        <dbReference type="SAM" id="MobiDB-lite"/>
    </source>
</evidence>
<reference evidence="2" key="1">
    <citation type="submission" date="2020-04" db="EMBL/GenBank/DDBJ databases">
        <authorList>
            <person name="Alioto T."/>
            <person name="Alioto T."/>
            <person name="Gomez Garrido J."/>
        </authorList>
    </citation>
    <scope>NUCLEOTIDE SEQUENCE</scope>
    <source>
        <strain evidence="2">A484AB</strain>
    </source>
</reference>
<feature type="non-terminal residue" evidence="2">
    <location>
        <position position="1"/>
    </location>
</feature>
<proteinExistence type="predicted"/>
<feature type="compositionally biased region" description="Basic and acidic residues" evidence="1">
    <location>
        <begin position="14"/>
        <end position="24"/>
    </location>
</feature>
<sequence>GVGGHIGDSTNYHFDSRGSGDRPTFKYRLGSSSKKRSLIGKLYLAQEDYPESLSDENPPEVFPAPPAVTIAPSKYKANIKQEKVLG</sequence>
<organism evidence="2 3">
    <name type="scientific">Paramuricea clavata</name>
    <name type="common">Red gorgonian</name>
    <name type="synonym">Violescent sea-whip</name>
    <dbReference type="NCBI Taxonomy" id="317549"/>
    <lineage>
        <taxon>Eukaryota</taxon>
        <taxon>Metazoa</taxon>
        <taxon>Cnidaria</taxon>
        <taxon>Anthozoa</taxon>
        <taxon>Octocorallia</taxon>
        <taxon>Malacalcyonacea</taxon>
        <taxon>Plexauridae</taxon>
        <taxon>Paramuricea</taxon>
    </lineage>
</organism>
<protein>
    <submittedName>
        <fullName evidence="2">Uncharacterized protein</fullName>
    </submittedName>
</protein>
<evidence type="ECO:0000313" key="3">
    <source>
        <dbReference type="Proteomes" id="UP001152795"/>
    </source>
</evidence>
<feature type="region of interest" description="Disordered" evidence="1">
    <location>
        <begin position="1"/>
        <end position="28"/>
    </location>
</feature>
<accession>A0A6S7LGY9</accession>
<name>A0A6S7LGY9_PARCT</name>